<proteinExistence type="predicted"/>
<name>A0A0G2Y250_9VIRU</name>
<organism evidence="1 2">
    <name type="scientific">Acanthamoeba polyphaga mimivirus Kroon</name>
    <dbReference type="NCBI Taxonomy" id="3069720"/>
    <lineage>
        <taxon>Viruses</taxon>
        <taxon>Varidnaviria</taxon>
        <taxon>Bamfordvirae</taxon>
        <taxon>Nucleocytoviricota</taxon>
        <taxon>Megaviricetes</taxon>
        <taxon>Imitervirales</taxon>
        <taxon>Mimiviridae</taxon>
        <taxon>Megamimivirinae</taxon>
        <taxon>Mimivirus</taxon>
        <taxon>Mimivirus lagoaense</taxon>
    </lineage>
</organism>
<reference evidence="1 2" key="1">
    <citation type="submission" date="2014-10" db="EMBL/GenBank/DDBJ databases">
        <title>Pan-genome analysis of Brazilian lineage A amoebal mimiviruses.</title>
        <authorList>
            <person name="Assis F.L."/>
            <person name="Abrahao J.S."/>
            <person name="Kroon E.G."/>
            <person name="Dornas F.P."/>
            <person name="Andrade K.R."/>
            <person name="Borato P.V.M."/>
            <person name="Pilotto M.R."/>
            <person name="Benamar S."/>
            <person name="LaScola B."/>
            <person name="Colson P."/>
        </authorList>
    </citation>
    <scope>NUCLEOTIDE SEQUENCE [LARGE SCALE GENOMIC DNA]</scope>
    <source>
        <strain evidence="1 2">Kroon</strain>
    </source>
</reference>
<keyword evidence="2" id="KW-1185">Reference proteome</keyword>
<evidence type="ECO:0000313" key="2">
    <source>
        <dbReference type="Proteomes" id="UP000240461"/>
    </source>
</evidence>
<sequence>MRKTKSKTVIGYKLLDCEYGLVDVIQLRASIDSESIEPIADIKTREISDEKFYGKNSFITKIETLDGREVPDSFFEDFVCTAHVFGIEREEFRPRTKIKNVFMLFYNKDASDKEDVLVYDLFKRKIYSDTEDLQILETQNTDIIWKKHKKLTFKYACLFGDYKNAHNKLRGFDECNQKINHIINKNQEKDKWIFRRVKQNCYDEYYKQLSDLLVYEKELTDILNVRIKLGDFLRSNKEKIID</sequence>
<evidence type="ECO:0000313" key="1">
    <source>
        <dbReference type="EMBL" id="AKI79815.1"/>
    </source>
</evidence>
<dbReference type="KEGG" id="vg:80513613"/>
<accession>A0A0G2Y250</accession>
<dbReference type="Proteomes" id="UP000240461">
    <property type="component" value="Segment"/>
</dbReference>
<dbReference type="EMBL" id="KM982402">
    <property type="protein sequence ID" value="AKI79815.1"/>
    <property type="molecule type" value="Genomic_DNA"/>
</dbReference>
<protein>
    <submittedName>
        <fullName evidence="1">Uncharacterized protein</fullName>
    </submittedName>
</protein>